<dbReference type="GO" id="GO:0016747">
    <property type="term" value="F:acyltransferase activity, transferring groups other than amino-acyl groups"/>
    <property type="evidence" value="ECO:0007669"/>
    <property type="project" value="InterPro"/>
</dbReference>
<dbReference type="Proteomes" id="UP000064201">
    <property type="component" value="Chromosome"/>
</dbReference>
<dbReference type="OrthoDB" id="27442at2"/>
<keyword evidence="1 4" id="KW-0808">Transferase</keyword>
<keyword evidence="2" id="KW-0012">Acyltransferase</keyword>
<name>A0A0G3G3Z9_9GAMM</name>
<evidence type="ECO:0000256" key="2">
    <source>
        <dbReference type="ARBA" id="ARBA00023315"/>
    </source>
</evidence>
<reference evidence="4 5" key="1">
    <citation type="submission" date="2015-04" db="EMBL/GenBank/DDBJ databases">
        <title>Complete Sequence for the Genome of the Thioalkalivibrio versutus D301.</title>
        <authorList>
            <person name="Mu T."/>
            <person name="Zhou J."/>
            <person name="Xu X."/>
        </authorList>
    </citation>
    <scope>NUCLEOTIDE SEQUENCE [LARGE SCALE GENOMIC DNA]</scope>
    <source>
        <strain evidence="4 5">D301</strain>
    </source>
</reference>
<keyword evidence="5" id="KW-1185">Reference proteome</keyword>
<dbReference type="PROSITE" id="PS51186">
    <property type="entry name" value="GNAT"/>
    <property type="match status" value="1"/>
</dbReference>
<dbReference type="InterPro" id="IPR021770">
    <property type="entry name" value="DUF3335"/>
</dbReference>
<dbReference type="Pfam" id="PF00583">
    <property type="entry name" value="Acetyltransf_1"/>
    <property type="match status" value="1"/>
</dbReference>
<dbReference type="AlphaFoldDB" id="A0A0G3G3Z9"/>
<protein>
    <submittedName>
        <fullName evidence="4">GNAT family acetyltransferase</fullName>
    </submittedName>
</protein>
<dbReference type="CDD" id="cd04301">
    <property type="entry name" value="NAT_SF"/>
    <property type="match status" value="1"/>
</dbReference>
<dbReference type="Gene3D" id="3.40.630.30">
    <property type="match status" value="1"/>
</dbReference>
<gene>
    <name evidence="4" type="ORF">TVD_02015</name>
</gene>
<dbReference type="EMBL" id="CP011367">
    <property type="protein sequence ID" value="AKJ94222.1"/>
    <property type="molecule type" value="Genomic_DNA"/>
</dbReference>
<dbReference type="InterPro" id="IPR016181">
    <property type="entry name" value="Acyl_CoA_acyltransferase"/>
</dbReference>
<dbReference type="STRING" id="106634.TVD_02015"/>
<dbReference type="Gene3D" id="3.90.70.10">
    <property type="entry name" value="Cysteine proteinases"/>
    <property type="match status" value="1"/>
</dbReference>
<dbReference type="InterPro" id="IPR000182">
    <property type="entry name" value="GNAT_dom"/>
</dbReference>
<organism evidence="4 5">
    <name type="scientific">Thioalkalivibrio versutus</name>
    <dbReference type="NCBI Taxonomy" id="106634"/>
    <lineage>
        <taxon>Bacteria</taxon>
        <taxon>Pseudomonadati</taxon>
        <taxon>Pseudomonadota</taxon>
        <taxon>Gammaproteobacteria</taxon>
        <taxon>Chromatiales</taxon>
        <taxon>Ectothiorhodospiraceae</taxon>
        <taxon>Thioalkalivibrio</taxon>
    </lineage>
</organism>
<evidence type="ECO:0000313" key="5">
    <source>
        <dbReference type="Proteomes" id="UP000064201"/>
    </source>
</evidence>
<accession>A0A0G3G3Z9</accession>
<dbReference type="RefSeq" id="WP_047250684.1">
    <property type="nucleotide sequence ID" value="NZ_CP011367.1"/>
</dbReference>
<dbReference type="Pfam" id="PF11814">
    <property type="entry name" value="DUF3335"/>
    <property type="match status" value="1"/>
</dbReference>
<proteinExistence type="predicted"/>
<feature type="domain" description="N-acetyltransferase" evidence="3">
    <location>
        <begin position="16"/>
        <end position="164"/>
    </location>
</feature>
<dbReference type="PATRIC" id="fig|106634.4.peg.409"/>
<dbReference type="SUPFAM" id="SSF55729">
    <property type="entry name" value="Acyl-CoA N-acyltransferases (Nat)"/>
    <property type="match status" value="1"/>
</dbReference>
<dbReference type="InterPro" id="IPR050832">
    <property type="entry name" value="Bact_Acetyltransf"/>
</dbReference>
<evidence type="ECO:0000256" key="1">
    <source>
        <dbReference type="ARBA" id="ARBA00022679"/>
    </source>
</evidence>
<evidence type="ECO:0000313" key="4">
    <source>
        <dbReference type="EMBL" id="AKJ94222.1"/>
    </source>
</evidence>
<dbReference type="KEGG" id="tvr:TVD_02015"/>
<evidence type="ECO:0000259" key="3">
    <source>
        <dbReference type="PROSITE" id="PS51186"/>
    </source>
</evidence>
<dbReference type="PANTHER" id="PTHR43877">
    <property type="entry name" value="AMINOALKYLPHOSPHONATE N-ACETYLTRANSFERASE-RELATED-RELATED"/>
    <property type="match status" value="1"/>
</dbReference>
<sequence length="389" mass="42905">MSQQVKQRVAPAVESPPIRPATLEDLEALVALEQAAFEVDRISRRQFRYLLTRGHAATLVAEGPGGEGLLGYVMLLFSRGTSLARLYSIAVSERARGQGLGRRLVEAAEDVAREHGRTDLRLEVRRDNAASQALFRGLGYRDFGTIDDYYEDHMDALRLQKSLAPGPDPALVRAPYYAQTLEFTCGPAALMMAMRAIDPDLKLDRRLELRLWRDATTIFMTSGHGGCGPYGLALAAAHRGFEVELLVRDRGVAFADSVRSVEKKEVMQLVQEEMIEELEQLGVPVVHGPVNVAQLAARSAEGGVPVVLISSVRLYAERFPHWVTVTGFDERFVYVHDPFVDTEQGERALDSVNMPIARADFERMARYGRAGLQAAVIVGPRKTPGVAHA</sequence>